<evidence type="ECO:0000256" key="6">
    <source>
        <dbReference type="RuleBase" id="RU000682"/>
    </source>
</evidence>
<dbReference type="InterPro" id="IPR017970">
    <property type="entry name" value="Homeobox_CS"/>
</dbReference>
<dbReference type="InParanoid" id="B4IWT5"/>
<evidence type="ECO:0000256" key="3">
    <source>
        <dbReference type="ARBA" id="ARBA00023155"/>
    </source>
</evidence>
<dbReference type="GO" id="GO:0000981">
    <property type="term" value="F:DNA-binding transcription factor activity, RNA polymerase II-specific"/>
    <property type="evidence" value="ECO:0007669"/>
    <property type="project" value="InterPro"/>
</dbReference>
<feature type="compositionally biased region" description="Basic residues" evidence="7">
    <location>
        <begin position="42"/>
        <end position="53"/>
    </location>
</feature>
<evidence type="ECO:0000256" key="1">
    <source>
        <dbReference type="ARBA" id="ARBA00004123"/>
    </source>
</evidence>
<evidence type="ECO:0000256" key="7">
    <source>
        <dbReference type="SAM" id="MobiDB-lite"/>
    </source>
</evidence>
<feature type="region of interest" description="Disordered" evidence="7">
    <location>
        <begin position="184"/>
        <end position="215"/>
    </location>
</feature>
<dbReference type="FunFam" id="1.10.10.60:FF:000067">
    <property type="entry name" value="NK6 homeobox 1"/>
    <property type="match status" value="1"/>
</dbReference>
<dbReference type="HOGENOM" id="CLU_455137_0_0_1"/>
<keyword evidence="4 5" id="KW-0539">Nucleus</keyword>
<dbReference type="InterPro" id="IPR020479">
    <property type="entry name" value="HD_metazoa"/>
</dbReference>
<keyword evidence="2 5" id="KW-0238">DNA-binding</keyword>
<organism evidence="10">
    <name type="scientific">Drosophila grimshawi</name>
    <name type="common">Hawaiian fruit fly</name>
    <name type="synonym">Idiomyia grimshawi</name>
    <dbReference type="NCBI Taxonomy" id="7222"/>
    <lineage>
        <taxon>Eukaryota</taxon>
        <taxon>Metazoa</taxon>
        <taxon>Ecdysozoa</taxon>
        <taxon>Arthropoda</taxon>
        <taxon>Hexapoda</taxon>
        <taxon>Insecta</taxon>
        <taxon>Pterygota</taxon>
        <taxon>Neoptera</taxon>
        <taxon>Endopterygota</taxon>
        <taxon>Diptera</taxon>
        <taxon>Brachycera</taxon>
        <taxon>Muscomorpha</taxon>
        <taxon>Ephydroidea</taxon>
        <taxon>Drosophilidae</taxon>
        <taxon>Drosophila</taxon>
        <taxon>Hawaiian Drosophila</taxon>
    </lineage>
</organism>
<dbReference type="GO" id="GO:0005634">
    <property type="term" value="C:nucleus"/>
    <property type="evidence" value="ECO:0007669"/>
    <property type="project" value="UniProtKB-SubCell"/>
</dbReference>
<dbReference type="InterPro" id="IPR050848">
    <property type="entry name" value="Homeobox_TF"/>
</dbReference>
<sequence>MKMQRVPNDSNSKLGSPFLNIKPADGSCNSSNNPSPTPTITKHQHQQQQHQHHLAQTTFQLSANSAFNLALPPSFYHRLPANAIASGPSPVNAHECATVDYLHSPGNDPTEMDLINPYMRHHSFAAAAQGSPPSAAQRHHLAAAAAAGLSNGFADVHAHAMAAADYQQQLADYHSAAAAAAAYASSNSNHNNNNNNSSNNNNNNSNSNNNSNGLSSPLMLLKAAHVGSVGGRLLEAKSSAEDSPSTTPPPASSRLHSESSPSPRYEHNSSPGVDSAKSFALSQRSSGGEDHCQNSESSPPPSDYSPENLTSRKYQHQNSGLNPLSLHNSNNNINNNHILSGNHHNNNNNNSNNNNNNMEHKLPLSFLGPPLAALHSMTTEMKTAQGIGGSGVGATGNGLVYGHSPNSHLISERVSGSSSSSSTTTTNTHGAANPHGIDTILSKPPPVTSAGLSALTGAGIPRFSIAAAAAGMAQYLSQSQGAPLKTHAGHIVDRTHLYWPGLQGLVANPIAWRERLSNTMSANLSQSHQHHPSSDKDGKKKHTRPTFSGQQIFALEKTFEQTKYLAGPERAKLAYALGMSESQVKVWFQNRRTKWRKRHAAEMATAKRKQDDMGGDNDGDCSETMDSDNESLDMGEAPTQSKRSRNSSGSSQQQHQDNYRH</sequence>
<feature type="compositionally biased region" description="Low complexity" evidence="7">
    <location>
        <begin position="184"/>
        <end position="212"/>
    </location>
</feature>
<evidence type="ECO:0000256" key="5">
    <source>
        <dbReference type="PROSITE-ProRule" id="PRU00108"/>
    </source>
</evidence>
<dbReference type="InterPro" id="IPR000047">
    <property type="entry name" value="HTH_motif"/>
</dbReference>
<dbReference type="InterPro" id="IPR009057">
    <property type="entry name" value="Homeodomain-like_sf"/>
</dbReference>
<evidence type="ECO:0000313" key="10">
    <source>
        <dbReference type="Proteomes" id="UP000001070"/>
    </source>
</evidence>
<dbReference type="Pfam" id="PF00046">
    <property type="entry name" value="Homeodomain"/>
    <property type="match status" value="1"/>
</dbReference>
<feature type="DNA-binding region" description="Homeobox" evidence="5">
    <location>
        <begin position="540"/>
        <end position="599"/>
    </location>
</feature>
<feature type="region of interest" description="Disordered" evidence="7">
    <location>
        <begin position="1"/>
        <end position="54"/>
    </location>
</feature>
<dbReference type="SUPFAM" id="SSF46689">
    <property type="entry name" value="Homeodomain-like"/>
    <property type="match status" value="1"/>
</dbReference>
<dbReference type="GO" id="GO:0003677">
    <property type="term" value="F:DNA binding"/>
    <property type="evidence" value="ECO:0007669"/>
    <property type="project" value="UniProtKB-UniRule"/>
</dbReference>
<evidence type="ECO:0000256" key="4">
    <source>
        <dbReference type="ARBA" id="ARBA00023242"/>
    </source>
</evidence>
<dbReference type="Proteomes" id="UP000001070">
    <property type="component" value="Unassembled WGS sequence"/>
</dbReference>
<dbReference type="CDD" id="cd00086">
    <property type="entry name" value="homeodomain"/>
    <property type="match status" value="1"/>
</dbReference>
<feature type="compositionally biased region" description="Acidic residues" evidence="7">
    <location>
        <begin position="613"/>
        <end position="633"/>
    </location>
</feature>
<keyword evidence="3 5" id="KW-0371">Homeobox</keyword>
<feature type="domain" description="Homeobox" evidence="8">
    <location>
        <begin position="538"/>
        <end position="598"/>
    </location>
</feature>
<dbReference type="PANTHER" id="PTHR24333:SF5">
    <property type="entry name" value="VENT HOMEOBOX"/>
    <property type="match status" value="1"/>
</dbReference>
<dbReference type="GO" id="GO:0048513">
    <property type="term" value="P:animal organ development"/>
    <property type="evidence" value="ECO:0007669"/>
    <property type="project" value="UniProtKB-ARBA"/>
</dbReference>
<feature type="compositionally biased region" description="Low complexity" evidence="7">
    <location>
        <begin position="415"/>
        <end position="428"/>
    </location>
</feature>
<feature type="compositionally biased region" description="Low complexity" evidence="7">
    <location>
        <begin position="646"/>
        <end position="661"/>
    </location>
</feature>
<feature type="region of interest" description="Disordered" evidence="7">
    <location>
        <begin position="236"/>
        <end position="358"/>
    </location>
</feature>
<dbReference type="SMR" id="B4IWT5"/>
<dbReference type="InterPro" id="IPR001356">
    <property type="entry name" value="HD"/>
</dbReference>
<keyword evidence="10" id="KW-1185">Reference proteome</keyword>
<dbReference type="PRINTS" id="PR00024">
    <property type="entry name" value="HOMEOBOX"/>
</dbReference>
<reference evidence="9 10" key="1">
    <citation type="journal article" date="2007" name="Nature">
        <title>Evolution of genes and genomes on the Drosophila phylogeny.</title>
        <authorList>
            <consortium name="Drosophila 12 Genomes Consortium"/>
            <person name="Clark A.G."/>
            <person name="Eisen M.B."/>
            <person name="Smith D.R."/>
            <person name="Bergman C.M."/>
            <person name="Oliver B."/>
            <person name="Markow T.A."/>
            <person name="Kaufman T.C."/>
            <person name="Kellis M."/>
            <person name="Gelbart W."/>
            <person name="Iyer V.N."/>
            <person name="Pollard D.A."/>
            <person name="Sackton T.B."/>
            <person name="Larracuente A.M."/>
            <person name="Singh N.D."/>
            <person name="Abad J.P."/>
            <person name="Abt D.N."/>
            <person name="Adryan B."/>
            <person name="Aguade M."/>
            <person name="Akashi H."/>
            <person name="Anderson W.W."/>
            <person name="Aquadro C.F."/>
            <person name="Ardell D.H."/>
            <person name="Arguello R."/>
            <person name="Artieri C.G."/>
            <person name="Barbash D.A."/>
            <person name="Barker D."/>
            <person name="Barsanti P."/>
            <person name="Batterham P."/>
            <person name="Batzoglou S."/>
            <person name="Begun D."/>
            <person name="Bhutkar A."/>
            <person name="Blanco E."/>
            <person name="Bosak S.A."/>
            <person name="Bradley R.K."/>
            <person name="Brand A.D."/>
            <person name="Brent M.R."/>
            <person name="Brooks A.N."/>
            <person name="Brown R.H."/>
            <person name="Butlin R.K."/>
            <person name="Caggese C."/>
            <person name="Calvi B.R."/>
            <person name="Bernardo de Carvalho A."/>
            <person name="Caspi A."/>
            <person name="Castrezana S."/>
            <person name="Celniker S.E."/>
            <person name="Chang J.L."/>
            <person name="Chapple C."/>
            <person name="Chatterji S."/>
            <person name="Chinwalla A."/>
            <person name="Civetta A."/>
            <person name="Clifton S.W."/>
            <person name="Comeron J.M."/>
            <person name="Costello J.C."/>
            <person name="Coyne J.A."/>
            <person name="Daub J."/>
            <person name="David R.G."/>
            <person name="Delcher A.L."/>
            <person name="Delehaunty K."/>
            <person name="Do C.B."/>
            <person name="Ebling H."/>
            <person name="Edwards K."/>
            <person name="Eickbush T."/>
            <person name="Evans J.D."/>
            <person name="Filipski A."/>
            <person name="Findeiss S."/>
            <person name="Freyhult E."/>
            <person name="Fulton L."/>
            <person name="Fulton R."/>
            <person name="Garcia A.C."/>
            <person name="Gardiner A."/>
            <person name="Garfield D.A."/>
            <person name="Garvin B.E."/>
            <person name="Gibson G."/>
            <person name="Gilbert D."/>
            <person name="Gnerre S."/>
            <person name="Godfrey J."/>
            <person name="Good R."/>
            <person name="Gotea V."/>
            <person name="Gravely B."/>
            <person name="Greenberg A.J."/>
            <person name="Griffiths-Jones S."/>
            <person name="Gross S."/>
            <person name="Guigo R."/>
            <person name="Gustafson E.A."/>
            <person name="Haerty W."/>
            <person name="Hahn M.W."/>
            <person name="Halligan D.L."/>
            <person name="Halpern A.L."/>
            <person name="Halter G.M."/>
            <person name="Han M.V."/>
            <person name="Heger A."/>
            <person name="Hillier L."/>
            <person name="Hinrichs A.S."/>
            <person name="Holmes I."/>
            <person name="Hoskins R.A."/>
            <person name="Hubisz M.J."/>
            <person name="Hultmark D."/>
            <person name="Huntley M.A."/>
            <person name="Jaffe D.B."/>
            <person name="Jagadeeshan S."/>
            <person name="Jeck W.R."/>
            <person name="Johnson J."/>
            <person name="Jones C.D."/>
            <person name="Jordan W.C."/>
            <person name="Karpen G.H."/>
            <person name="Kataoka E."/>
            <person name="Keightley P.D."/>
            <person name="Kheradpour P."/>
            <person name="Kirkness E.F."/>
            <person name="Koerich L.B."/>
            <person name="Kristiansen K."/>
            <person name="Kudrna D."/>
            <person name="Kulathinal R.J."/>
            <person name="Kumar S."/>
            <person name="Kwok R."/>
            <person name="Lander E."/>
            <person name="Langley C.H."/>
            <person name="Lapoint R."/>
            <person name="Lazzaro B.P."/>
            <person name="Lee S.J."/>
            <person name="Levesque L."/>
            <person name="Li R."/>
            <person name="Lin C.F."/>
            <person name="Lin M.F."/>
            <person name="Lindblad-Toh K."/>
            <person name="Llopart A."/>
            <person name="Long M."/>
            <person name="Low L."/>
            <person name="Lozovsky E."/>
            <person name="Lu J."/>
            <person name="Luo M."/>
            <person name="Machado C.A."/>
            <person name="Makalowski W."/>
            <person name="Marzo M."/>
            <person name="Matsuda M."/>
            <person name="Matzkin L."/>
            <person name="McAllister B."/>
            <person name="McBride C.S."/>
            <person name="McKernan B."/>
            <person name="McKernan K."/>
            <person name="Mendez-Lago M."/>
            <person name="Minx P."/>
            <person name="Mollenhauer M.U."/>
            <person name="Montooth K."/>
            <person name="Mount S.M."/>
            <person name="Mu X."/>
            <person name="Myers E."/>
            <person name="Negre B."/>
            <person name="Newfeld S."/>
            <person name="Nielsen R."/>
            <person name="Noor M.A."/>
            <person name="O'Grady P."/>
            <person name="Pachter L."/>
            <person name="Papaceit M."/>
            <person name="Parisi M.J."/>
            <person name="Parisi M."/>
            <person name="Parts L."/>
            <person name="Pedersen J.S."/>
            <person name="Pesole G."/>
            <person name="Phillippy A.M."/>
            <person name="Ponting C.P."/>
            <person name="Pop M."/>
            <person name="Porcelli D."/>
            <person name="Powell J.R."/>
            <person name="Prohaska S."/>
            <person name="Pruitt K."/>
            <person name="Puig M."/>
            <person name="Quesneville H."/>
            <person name="Ram K.R."/>
            <person name="Rand D."/>
            <person name="Rasmussen M.D."/>
            <person name="Reed L.K."/>
            <person name="Reenan R."/>
            <person name="Reily A."/>
            <person name="Remington K.A."/>
            <person name="Rieger T.T."/>
            <person name="Ritchie M.G."/>
            <person name="Robin C."/>
            <person name="Rogers Y.H."/>
            <person name="Rohde C."/>
            <person name="Rozas J."/>
            <person name="Rubenfield M.J."/>
            <person name="Ruiz A."/>
            <person name="Russo S."/>
            <person name="Salzberg S.L."/>
            <person name="Sanchez-Gracia A."/>
            <person name="Saranga D.J."/>
            <person name="Sato H."/>
            <person name="Schaeffer S.W."/>
            <person name="Schatz M.C."/>
            <person name="Schlenke T."/>
            <person name="Schwartz R."/>
            <person name="Segarra C."/>
            <person name="Singh R.S."/>
            <person name="Sirot L."/>
            <person name="Sirota M."/>
            <person name="Sisneros N.B."/>
            <person name="Smith C.D."/>
            <person name="Smith T.F."/>
            <person name="Spieth J."/>
            <person name="Stage D.E."/>
            <person name="Stark A."/>
            <person name="Stephan W."/>
            <person name="Strausberg R.L."/>
            <person name="Strempel S."/>
            <person name="Sturgill D."/>
            <person name="Sutton G."/>
            <person name="Sutton G.G."/>
            <person name="Tao W."/>
            <person name="Teichmann S."/>
            <person name="Tobari Y.N."/>
            <person name="Tomimura Y."/>
            <person name="Tsolas J.M."/>
            <person name="Valente V.L."/>
            <person name="Venter E."/>
            <person name="Venter J.C."/>
            <person name="Vicario S."/>
            <person name="Vieira F.G."/>
            <person name="Vilella A.J."/>
            <person name="Villasante A."/>
            <person name="Walenz B."/>
            <person name="Wang J."/>
            <person name="Wasserman M."/>
            <person name="Watts T."/>
            <person name="Wilson D."/>
            <person name="Wilson R.K."/>
            <person name="Wing R.A."/>
            <person name="Wolfner M.F."/>
            <person name="Wong A."/>
            <person name="Wong G.K."/>
            <person name="Wu C.I."/>
            <person name="Wu G."/>
            <person name="Yamamoto D."/>
            <person name="Yang H.P."/>
            <person name="Yang S.P."/>
            <person name="Yorke J.A."/>
            <person name="Yoshida K."/>
            <person name="Zdobnov E."/>
            <person name="Zhang P."/>
            <person name="Zhang Y."/>
            <person name="Zimin A.V."/>
            <person name="Baldwin J."/>
            <person name="Abdouelleil A."/>
            <person name="Abdulkadir J."/>
            <person name="Abebe A."/>
            <person name="Abera B."/>
            <person name="Abreu J."/>
            <person name="Acer S.C."/>
            <person name="Aftuck L."/>
            <person name="Alexander A."/>
            <person name="An P."/>
            <person name="Anderson E."/>
            <person name="Anderson S."/>
            <person name="Arachi H."/>
            <person name="Azer M."/>
            <person name="Bachantsang P."/>
            <person name="Barry A."/>
            <person name="Bayul T."/>
            <person name="Berlin A."/>
            <person name="Bessette D."/>
            <person name="Bloom T."/>
            <person name="Blye J."/>
            <person name="Boguslavskiy L."/>
            <person name="Bonnet C."/>
            <person name="Boukhgalter B."/>
            <person name="Bourzgui I."/>
            <person name="Brown A."/>
            <person name="Cahill P."/>
            <person name="Channer S."/>
            <person name="Cheshatsang Y."/>
            <person name="Chuda L."/>
            <person name="Citroen M."/>
            <person name="Collymore A."/>
            <person name="Cooke P."/>
            <person name="Costello M."/>
            <person name="D'Aco K."/>
            <person name="Daza R."/>
            <person name="De Haan G."/>
            <person name="DeGray S."/>
            <person name="DeMaso C."/>
            <person name="Dhargay N."/>
            <person name="Dooley K."/>
            <person name="Dooley E."/>
            <person name="Doricent M."/>
            <person name="Dorje P."/>
            <person name="Dorjee K."/>
            <person name="Dupes A."/>
            <person name="Elong R."/>
            <person name="Falk J."/>
            <person name="Farina A."/>
            <person name="Faro S."/>
            <person name="Ferguson D."/>
            <person name="Fisher S."/>
            <person name="Foley C.D."/>
            <person name="Franke A."/>
            <person name="Friedrich D."/>
            <person name="Gadbois L."/>
            <person name="Gearin G."/>
            <person name="Gearin C.R."/>
            <person name="Giannoukos G."/>
            <person name="Goode T."/>
            <person name="Graham J."/>
            <person name="Grandbois E."/>
            <person name="Grewal S."/>
            <person name="Gyaltsen K."/>
            <person name="Hafez N."/>
            <person name="Hagos B."/>
            <person name="Hall J."/>
            <person name="Henson C."/>
            <person name="Hollinger A."/>
            <person name="Honan T."/>
            <person name="Huard M.D."/>
            <person name="Hughes L."/>
            <person name="Hurhula B."/>
            <person name="Husby M.E."/>
            <person name="Kamat A."/>
            <person name="Kanga B."/>
            <person name="Kashin S."/>
            <person name="Khazanovich D."/>
            <person name="Kisner P."/>
            <person name="Lance K."/>
            <person name="Lara M."/>
            <person name="Lee W."/>
            <person name="Lennon N."/>
            <person name="Letendre F."/>
            <person name="LeVine R."/>
            <person name="Lipovsky A."/>
            <person name="Liu X."/>
            <person name="Liu J."/>
            <person name="Liu S."/>
            <person name="Lokyitsang T."/>
            <person name="Lokyitsang Y."/>
            <person name="Lubonja R."/>
            <person name="Lui A."/>
            <person name="MacDonald P."/>
            <person name="Magnisalis V."/>
            <person name="Maru K."/>
            <person name="Matthews C."/>
            <person name="McCusker W."/>
            <person name="McDonough S."/>
            <person name="Mehta T."/>
            <person name="Meldrim J."/>
            <person name="Meneus L."/>
            <person name="Mihai O."/>
            <person name="Mihalev A."/>
            <person name="Mihova T."/>
            <person name="Mittelman R."/>
            <person name="Mlenga V."/>
            <person name="Montmayeur A."/>
            <person name="Mulrain L."/>
            <person name="Navidi A."/>
            <person name="Naylor J."/>
            <person name="Negash T."/>
            <person name="Nguyen T."/>
            <person name="Nguyen N."/>
            <person name="Nicol R."/>
            <person name="Norbu C."/>
            <person name="Norbu N."/>
            <person name="Novod N."/>
            <person name="O'Neill B."/>
            <person name="Osman S."/>
            <person name="Markiewicz E."/>
            <person name="Oyono O.L."/>
            <person name="Patti C."/>
            <person name="Phunkhang P."/>
            <person name="Pierre F."/>
            <person name="Priest M."/>
            <person name="Raghuraman S."/>
            <person name="Rege F."/>
            <person name="Reyes R."/>
            <person name="Rise C."/>
            <person name="Rogov P."/>
            <person name="Ross K."/>
            <person name="Ryan E."/>
            <person name="Settipalli S."/>
            <person name="Shea T."/>
            <person name="Sherpa N."/>
            <person name="Shi L."/>
            <person name="Shih D."/>
            <person name="Sparrow T."/>
            <person name="Spaulding J."/>
            <person name="Stalker J."/>
            <person name="Stange-Thomann N."/>
            <person name="Stavropoulos S."/>
            <person name="Stone C."/>
            <person name="Strader C."/>
            <person name="Tesfaye S."/>
            <person name="Thomson T."/>
            <person name="Thoulutsang Y."/>
            <person name="Thoulutsang D."/>
            <person name="Topham K."/>
            <person name="Topping I."/>
            <person name="Tsamla T."/>
            <person name="Vassiliev H."/>
            <person name="Vo A."/>
            <person name="Wangchuk T."/>
            <person name="Wangdi T."/>
            <person name="Weiand M."/>
            <person name="Wilkinson J."/>
            <person name="Wilson A."/>
            <person name="Yadav S."/>
            <person name="Young G."/>
            <person name="Yu Q."/>
            <person name="Zembek L."/>
            <person name="Zhong D."/>
            <person name="Zimmer A."/>
            <person name="Zwirko Z."/>
            <person name="Jaffe D.B."/>
            <person name="Alvarez P."/>
            <person name="Brockman W."/>
            <person name="Butler J."/>
            <person name="Chin C."/>
            <person name="Gnerre S."/>
            <person name="Grabherr M."/>
            <person name="Kleber M."/>
            <person name="Mauceli E."/>
            <person name="MacCallum I."/>
        </authorList>
    </citation>
    <scope>NUCLEOTIDE SEQUENCE [LARGE SCALE GENOMIC DNA]</scope>
    <source>
        <strain evidence="10">Tucson 15287-2541.00</strain>
    </source>
</reference>
<feature type="region of interest" description="Disordered" evidence="7">
    <location>
        <begin position="598"/>
        <end position="661"/>
    </location>
</feature>
<evidence type="ECO:0000313" key="9">
    <source>
        <dbReference type="EMBL" id="EDV97336.1"/>
    </source>
</evidence>
<feature type="compositionally biased region" description="Low complexity" evidence="7">
    <location>
        <begin position="318"/>
        <end position="357"/>
    </location>
</feature>
<gene>
    <name evidence="9" type="primary">Dgri\GH16803</name>
    <name evidence="9" type="ORF">Dgri_GH16803</name>
</gene>
<dbReference type="PANTHER" id="PTHR24333">
    <property type="entry name" value="HOMEO BOX HB9 LIKE A-RELATED"/>
    <property type="match status" value="1"/>
</dbReference>
<feature type="compositionally biased region" description="Low complexity" evidence="7">
    <location>
        <begin position="252"/>
        <end position="263"/>
    </location>
</feature>
<dbReference type="PhylomeDB" id="B4IWT5"/>
<dbReference type="AlphaFoldDB" id="B4IWT5"/>
<accession>B4IWT5</accession>
<comment type="subcellular location">
    <subcellularLocation>
        <location evidence="1 5 6">Nucleus</location>
    </subcellularLocation>
</comment>
<dbReference type="PROSITE" id="PS50071">
    <property type="entry name" value="HOMEOBOX_2"/>
    <property type="match status" value="1"/>
</dbReference>
<feature type="region of interest" description="Disordered" evidence="7">
    <location>
        <begin position="409"/>
        <end position="444"/>
    </location>
</feature>
<feature type="region of interest" description="Disordered" evidence="7">
    <location>
        <begin position="522"/>
        <end position="544"/>
    </location>
</feature>
<dbReference type="OrthoDB" id="6159439at2759"/>
<evidence type="ECO:0000259" key="8">
    <source>
        <dbReference type="PROSITE" id="PS50071"/>
    </source>
</evidence>
<dbReference type="eggNOG" id="KOG0847">
    <property type="taxonomic scope" value="Eukaryota"/>
</dbReference>
<dbReference type="PRINTS" id="PR00031">
    <property type="entry name" value="HTHREPRESSR"/>
</dbReference>
<dbReference type="Gene3D" id="1.10.10.60">
    <property type="entry name" value="Homeodomain-like"/>
    <property type="match status" value="1"/>
</dbReference>
<dbReference type="OMA" id="HPECLDY"/>
<dbReference type="SMART" id="SM00389">
    <property type="entry name" value="HOX"/>
    <property type="match status" value="1"/>
</dbReference>
<dbReference type="EMBL" id="CH916366">
    <property type="protein sequence ID" value="EDV97336.1"/>
    <property type="molecule type" value="Genomic_DNA"/>
</dbReference>
<evidence type="ECO:0000256" key="2">
    <source>
        <dbReference type="ARBA" id="ARBA00023125"/>
    </source>
</evidence>
<protein>
    <submittedName>
        <fullName evidence="9">GH16803</fullName>
    </submittedName>
</protein>
<proteinExistence type="predicted"/>
<dbReference type="STRING" id="7222.B4IWT5"/>
<name>B4IWT5_DROGR</name>
<feature type="compositionally biased region" description="Low complexity" evidence="7">
    <location>
        <begin position="29"/>
        <end position="41"/>
    </location>
</feature>
<dbReference type="FunCoup" id="B4IWT5">
    <property type="interactions" value="44"/>
</dbReference>
<dbReference type="PROSITE" id="PS00027">
    <property type="entry name" value="HOMEOBOX_1"/>
    <property type="match status" value="1"/>
</dbReference>